<evidence type="ECO:0000259" key="1">
    <source>
        <dbReference type="Pfam" id="PF09936"/>
    </source>
</evidence>
<evidence type="ECO:0000313" key="3">
    <source>
        <dbReference type="Proteomes" id="UP000199476"/>
    </source>
</evidence>
<dbReference type="CDD" id="cd18085">
    <property type="entry name" value="TM1570-like"/>
    <property type="match status" value="1"/>
</dbReference>
<evidence type="ECO:0000313" key="2">
    <source>
        <dbReference type="EMBL" id="SDL98097.1"/>
    </source>
</evidence>
<dbReference type="AlphaFoldDB" id="A0A1G9PIR5"/>
<dbReference type="RefSeq" id="WP_345788690.1">
    <property type="nucleotide sequence ID" value="NZ_FNGO01000013.1"/>
</dbReference>
<feature type="domain" description="tRNA (guanine-N(1)-)-methyltransferase C-terminal" evidence="1">
    <location>
        <begin position="11"/>
        <end position="193"/>
    </location>
</feature>
<accession>A0A1G9PIR5</accession>
<dbReference type="Pfam" id="PF09936">
    <property type="entry name" value="Methyltrn_RNA_4"/>
    <property type="match status" value="1"/>
</dbReference>
<organism evidence="2 3">
    <name type="scientific">Halarsenatibacter silvermanii</name>
    <dbReference type="NCBI Taxonomy" id="321763"/>
    <lineage>
        <taxon>Bacteria</taxon>
        <taxon>Bacillati</taxon>
        <taxon>Bacillota</taxon>
        <taxon>Clostridia</taxon>
        <taxon>Halanaerobiales</taxon>
        <taxon>Halarsenatibacteraceae</taxon>
        <taxon>Halarsenatibacter</taxon>
    </lineage>
</organism>
<gene>
    <name evidence="2" type="ORF">SAMN04488692_11318</name>
</gene>
<reference evidence="2 3" key="1">
    <citation type="submission" date="2016-10" db="EMBL/GenBank/DDBJ databases">
        <authorList>
            <person name="de Groot N.N."/>
        </authorList>
    </citation>
    <scope>NUCLEOTIDE SEQUENCE [LARGE SCALE GENOMIC DNA]</scope>
    <source>
        <strain evidence="2 3">SLAS-1</strain>
    </source>
</reference>
<dbReference type="SUPFAM" id="SSF75217">
    <property type="entry name" value="alpha/beta knot"/>
    <property type="match status" value="1"/>
</dbReference>
<sequence length="198" mass="22784">MIILTAEAADVYISLIHHPVYNKNGQKITTTVTNLDLHDISRAARTYQVKKYYVVNRVKSQRDLVRRMRDYWTSDHGSDYNPSRHEAFQVLDIVESFEEVLKDIENEAGERPITVTTSAQEHEEGDSLSFARLRSRLKEDSRPYLLLFGTGWGLTEEIISGCDFLLEPVEGPGDFNHLSVRTAAAIIMDRLLGERWWK</sequence>
<proteinExistence type="predicted"/>
<dbReference type="InterPro" id="IPR029028">
    <property type="entry name" value="Alpha/beta_knot_MTases"/>
</dbReference>
<dbReference type="InterPro" id="IPR019230">
    <property type="entry name" value="RNA_MeTrfase_C_dom"/>
</dbReference>
<keyword evidence="3" id="KW-1185">Reference proteome</keyword>
<dbReference type="EMBL" id="FNGO01000013">
    <property type="protein sequence ID" value="SDL98097.1"/>
    <property type="molecule type" value="Genomic_DNA"/>
</dbReference>
<dbReference type="STRING" id="321763.SAMN04488692_11318"/>
<protein>
    <recommendedName>
        <fullName evidence="1">tRNA (guanine-N(1)-)-methyltransferase C-terminal domain-containing protein</fullName>
    </recommendedName>
</protein>
<dbReference type="InterPro" id="IPR029026">
    <property type="entry name" value="tRNA_m1G_MTases_N"/>
</dbReference>
<dbReference type="Proteomes" id="UP000199476">
    <property type="component" value="Unassembled WGS sequence"/>
</dbReference>
<dbReference type="Gene3D" id="3.40.1280.10">
    <property type="match status" value="1"/>
</dbReference>
<name>A0A1G9PIR5_9FIRM</name>